<dbReference type="Proteomes" id="UP001220662">
    <property type="component" value="Unassembled WGS sequence"/>
</dbReference>
<feature type="transmembrane region" description="Helical" evidence="1">
    <location>
        <begin position="57"/>
        <end position="81"/>
    </location>
</feature>
<keyword evidence="1" id="KW-1133">Transmembrane helix</keyword>
<feature type="transmembrane region" description="Helical" evidence="1">
    <location>
        <begin position="93"/>
        <end position="111"/>
    </location>
</feature>
<keyword evidence="1" id="KW-0472">Membrane</keyword>
<keyword evidence="1" id="KW-0812">Transmembrane</keyword>
<evidence type="ECO:0000313" key="3">
    <source>
        <dbReference type="Proteomes" id="UP001220662"/>
    </source>
</evidence>
<protein>
    <recommendedName>
        <fullName evidence="4">Bacterial Pleckstrin homology domain-containing protein</fullName>
    </recommendedName>
</protein>
<reference evidence="2" key="1">
    <citation type="submission" date="2023-03" db="EMBL/GenBank/DDBJ databases">
        <title>Draft assemblies of triclosan tolerant bacteria isolated from returned activated sludge.</title>
        <authorList>
            <person name="Van Hamelsveld S."/>
        </authorList>
    </citation>
    <scope>NUCLEOTIDE SEQUENCE</scope>
    <source>
        <strain evidence="2">GW210015_S63</strain>
    </source>
</reference>
<dbReference type="AlphaFoldDB" id="A0AAW6PGS4"/>
<evidence type="ECO:0008006" key="4">
    <source>
        <dbReference type="Google" id="ProtNLM"/>
    </source>
</evidence>
<dbReference type="EMBL" id="JARJLR010000525">
    <property type="protein sequence ID" value="MDF3846277.1"/>
    <property type="molecule type" value="Genomic_DNA"/>
</dbReference>
<evidence type="ECO:0000256" key="1">
    <source>
        <dbReference type="SAM" id="Phobius"/>
    </source>
</evidence>
<comment type="caution">
    <text evidence="2">The sequence shown here is derived from an EMBL/GenBank/DDBJ whole genome shotgun (WGS) entry which is preliminary data.</text>
</comment>
<sequence>MPRPALPEKENNTYFVLPKAGESPQMGARPAAQQMIAKINPAYLEFTKTERSSHRPFSFLVSIWGGSMIFLALLPMVVKIFIDVEKLGIDGPIVFSTILLILLWIAIGVPLHQLRYPQSPMLLSRHLRKFYVWQGKKAGWTALNYDEVQPYVTRVTVVSTMGTATSFFLDVGLLEPGTRKVAQFIRLSEPARTVLAAGELWEFVRAYMDSPANQVPPIEYRIPEGQEHGIHARLDRDLIPGLLDQQHRLRRGLFHPLYFSMAAMTSYWSWRLLPWMERRIPRPPLPPELTEAMQWEGENPYRMNPPREVEQKAIDGQLPYMNRRWLIGMLLSTLFWGGSFIGMIAIGWMMAFDPSGGK</sequence>
<feature type="transmembrane region" description="Helical" evidence="1">
    <location>
        <begin position="325"/>
        <end position="352"/>
    </location>
</feature>
<proteinExistence type="predicted"/>
<evidence type="ECO:0000313" key="2">
    <source>
        <dbReference type="EMBL" id="MDF3846277.1"/>
    </source>
</evidence>
<organism evidence="2 3">
    <name type="scientific">Pseudomonas citronellolis</name>
    <dbReference type="NCBI Taxonomy" id="53408"/>
    <lineage>
        <taxon>Bacteria</taxon>
        <taxon>Pseudomonadati</taxon>
        <taxon>Pseudomonadota</taxon>
        <taxon>Gammaproteobacteria</taxon>
        <taxon>Pseudomonadales</taxon>
        <taxon>Pseudomonadaceae</taxon>
        <taxon>Pseudomonas</taxon>
    </lineage>
</organism>
<accession>A0AAW6PGS4</accession>
<dbReference type="RefSeq" id="WP_276216323.1">
    <property type="nucleotide sequence ID" value="NZ_JARJLR010000525.1"/>
</dbReference>
<gene>
    <name evidence="2" type="ORF">P3W55_31655</name>
</gene>
<name>A0AAW6PGS4_9PSED</name>